<evidence type="ECO:0000313" key="2">
    <source>
        <dbReference type="Proteomes" id="UP000823561"/>
    </source>
</evidence>
<name>A0AAV6FWY9_9TELE</name>
<sequence length="87" mass="9920">MYSVILQAPKGALCMRSIAKPTRPKCAGFLPACRCYLNQQGTDLQTQIISKDVIYFVRNRCPCTYLFFSFLNENYSQVRRTVVGVCL</sequence>
<dbReference type="EMBL" id="JADWDJ010000018">
    <property type="protein sequence ID" value="KAG5266297.1"/>
    <property type="molecule type" value="Genomic_DNA"/>
</dbReference>
<keyword evidence="2" id="KW-1185">Reference proteome</keyword>
<organism evidence="1 2">
    <name type="scientific">Alosa alosa</name>
    <name type="common">allis shad</name>
    <dbReference type="NCBI Taxonomy" id="278164"/>
    <lineage>
        <taxon>Eukaryota</taxon>
        <taxon>Metazoa</taxon>
        <taxon>Chordata</taxon>
        <taxon>Craniata</taxon>
        <taxon>Vertebrata</taxon>
        <taxon>Euteleostomi</taxon>
        <taxon>Actinopterygii</taxon>
        <taxon>Neopterygii</taxon>
        <taxon>Teleostei</taxon>
        <taxon>Clupei</taxon>
        <taxon>Clupeiformes</taxon>
        <taxon>Clupeoidei</taxon>
        <taxon>Clupeidae</taxon>
        <taxon>Alosa</taxon>
    </lineage>
</organism>
<proteinExistence type="predicted"/>
<protein>
    <submittedName>
        <fullName evidence="1">Uncharacterized protein</fullName>
    </submittedName>
</protein>
<feature type="non-terminal residue" evidence="1">
    <location>
        <position position="87"/>
    </location>
</feature>
<reference evidence="1" key="1">
    <citation type="submission" date="2020-10" db="EMBL/GenBank/DDBJ databases">
        <title>Chromosome-scale genome assembly of the Allis shad, Alosa alosa.</title>
        <authorList>
            <person name="Margot Z."/>
            <person name="Christophe K."/>
            <person name="Cabau C."/>
            <person name="Louis A."/>
            <person name="Berthelot C."/>
            <person name="Parey E."/>
            <person name="Roest Crollius H."/>
            <person name="Montfort J."/>
            <person name="Robinson-Rechavi M."/>
            <person name="Bucao C."/>
            <person name="Bouchez O."/>
            <person name="Gislard M."/>
            <person name="Lluch J."/>
            <person name="Milhes M."/>
            <person name="Lampietro C."/>
            <person name="Lopez Roques C."/>
            <person name="Donnadieu C."/>
            <person name="Braasch I."/>
            <person name="Desvignes T."/>
            <person name="Postlethwait J."/>
            <person name="Bobe J."/>
            <person name="Guiguen Y."/>
        </authorList>
    </citation>
    <scope>NUCLEOTIDE SEQUENCE</scope>
    <source>
        <strain evidence="1">M-15738</strain>
        <tissue evidence="1">Blood</tissue>
    </source>
</reference>
<comment type="caution">
    <text evidence="1">The sequence shown here is derived from an EMBL/GenBank/DDBJ whole genome shotgun (WGS) entry which is preliminary data.</text>
</comment>
<dbReference type="AlphaFoldDB" id="A0AAV6FWY9"/>
<dbReference type="Proteomes" id="UP000823561">
    <property type="component" value="Chromosome 18"/>
</dbReference>
<accession>A0AAV6FWY9</accession>
<gene>
    <name evidence="1" type="ORF">AALO_G00229410</name>
</gene>
<evidence type="ECO:0000313" key="1">
    <source>
        <dbReference type="EMBL" id="KAG5266297.1"/>
    </source>
</evidence>